<evidence type="ECO:0000256" key="4">
    <source>
        <dbReference type="ARBA" id="ARBA00022989"/>
    </source>
</evidence>
<dbReference type="InterPro" id="IPR037294">
    <property type="entry name" value="ABC_BtuC-like"/>
</dbReference>
<evidence type="ECO:0000256" key="2">
    <source>
        <dbReference type="ARBA" id="ARBA00008034"/>
    </source>
</evidence>
<feature type="region of interest" description="Disordered" evidence="7">
    <location>
        <begin position="269"/>
        <end position="299"/>
    </location>
</feature>
<evidence type="ECO:0000256" key="5">
    <source>
        <dbReference type="ARBA" id="ARBA00023136"/>
    </source>
</evidence>
<dbReference type="GO" id="GO:0010043">
    <property type="term" value="P:response to zinc ion"/>
    <property type="evidence" value="ECO:0007669"/>
    <property type="project" value="TreeGrafter"/>
</dbReference>
<evidence type="ECO:0000256" key="8">
    <source>
        <dbReference type="SAM" id="Phobius"/>
    </source>
</evidence>
<name>A0A1G4YYZ2_9ACTN</name>
<dbReference type="PANTHER" id="PTHR30477:SF13">
    <property type="entry name" value="IRON TRANSPORT SYSTEM MEMBRANE PROTEIN HI_0360-RELATED"/>
    <property type="match status" value="1"/>
</dbReference>
<dbReference type="OrthoDB" id="1016457at2"/>
<feature type="transmembrane region" description="Helical" evidence="8">
    <location>
        <begin position="47"/>
        <end position="72"/>
    </location>
</feature>
<feature type="transmembrane region" description="Helical" evidence="8">
    <location>
        <begin position="218"/>
        <end position="241"/>
    </location>
</feature>
<evidence type="ECO:0000256" key="7">
    <source>
        <dbReference type="SAM" id="MobiDB-lite"/>
    </source>
</evidence>
<dbReference type="SUPFAM" id="SSF81345">
    <property type="entry name" value="ABC transporter involved in vitamin B12 uptake, BtuC"/>
    <property type="match status" value="1"/>
</dbReference>
<keyword evidence="5 8" id="KW-0472">Membrane</keyword>
<feature type="transmembrane region" description="Helical" evidence="8">
    <location>
        <begin position="247"/>
        <end position="268"/>
    </location>
</feature>
<evidence type="ECO:0000256" key="6">
    <source>
        <dbReference type="RuleBase" id="RU003943"/>
    </source>
</evidence>
<dbReference type="PANTHER" id="PTHR30477">
    <property type="entry name" value="ABC-TRANSPORTER METAL-BINDING PROTEIN"/>
    <property type="match status" value="1"/>
</dbReference>
<evidence type="ECO:0000313" key="10">
    <source>
        <dbReference type="Proteomes" id="UP000198981"/>
    </source>
</evidence>
<protein>
    <submittedName>
        <fullName evidence="9">Manganese/iron transport system permease protein</fullName>
    </submittedName>
</protein>
<organism evidence="9 10">
    <name type="scientific">Klenkia marina</name>
    <dbReference type="NCBI Taxonomy" id="1960309"/>
    <lineage>
        <taxon>Bacteria</taxon>
        <taxon>Bacillati</taxon>
        <taxon>Actinomycetota</taxon>
        <taxon>Actinomycetes</taxon>
        <taxon>Geodermatophilales</taxon>
        <taxon>Geodermatophilaceae</taxon>
        <taxon>Klenkia</taxon>
    </lineage>
</organism>
<keyword evidence="3 6" id="KW-0812">Transmembrane</keyword>
<gene>
    <name evidence="9" type="ORF">SAMN03159343_3728</name>
</gene>
<comment type="subcellular location">
    <subcellularLocation>
        <location evidence="6">Cell membrane</location>
        <topology evidence="6">Multi-pass membrane protein</topology>
    </subcellularLocation>
    <subcellularLocation>
        <location evidence="1">Membrane</location>
        <topology evidence="1">Multi-pass membrane protein</topology>
    </subcellularLocation>
</comment>
<evidence type="ECO:0000256" key="1">
    <source>
        <dbReference type="ARBA" id="ARBA00004141"/>
    </source>
</evidence>
<evidence type="ECO:0000313" key="9">
    <source>
        <dbReference type="EMBL" id="SCX58198.1"/>
    </source>
</evidence>
<dbReference type="AlphaFoldDB" id="A0A1G4YYZ2"/>
<reference evidence="10" key="1">
    <citation type="submission" date="2016-10" db="EMBL/GenBank/DDBJ databases">
        <authorList>
            <person name="Varghese N."/>
            <person name="Submissions S."/>
        </authorList>
    </citation>
    <scope>NUCLEOTIDE SEQUENCE [LARGE SCALE GENOMIC DNA]</scope>
    <source>
        <strain evidence="10">DSM 45722</strain>
    </source>
</reference>
<dbReference type="GO" id="GO:0055085">
    <property type="term" value="P:transmembrane transport"/>
    <property type="evidence" value="ECO:0007669"/>
    <property type="project" value="InterPro"/>
</dbReference>
<feature type="compositionally biased region" description="Pro residues" evidence="7">
    <location>
        <begin position="288"/>
        <end position="299"/>
    </location>
</feature>
<feature type="transmembrane region" description="Helical" evidence="8">
    <location>
        <begin position="176"/>
        <end position="206"/>
    </location>
</feature>
<dbReference type="Pfam" id="PF00950">
    <property type="entry name" value="ABC-3"/>
    <property type="match status" value="1"/>
</dbReference>
<accession>A0A1G4YYZ2</accession>
<feature type="transmembrane region" description="Helical" evidence="8">
    <location>
        <begin position="135"/>
        <end position="156"/>
    </location>
</feature>
<dbReference type="InterPro" id="IPR001626">
    <property type="entry name" value="ABC_TroCD"/>
</dbReference>
<dbReference type="EMBL" id="FMUH01000007">
    <property type="protein sequence ID" value="SCX58198.1"/>
    <property type="molecule type" value="Genomic_DNA"/>
</dbReference>
<evidence type="ECO:0000256" key="3">
    <source>
        <dbReference type="ARBA" id="ARBA00022692"/>
    </source>
</evidence>
<dbReference type="GO" id="GO:0043190">
    <property type="term" value="C:ATP-binding cassette (ABC) transporter complex"/>
    <property type="evidence" value="ECO:0007669"/>
    <property type="project" value="InterPro"/>
</dbReference>
<sequence>MTWLLDPFTLPFMQRALLGGLLAAVMCAVVGTWVVTRGMAFLGEALAHGMLPGVAVATLAGWPPVLGAALSAGVMGVGVTALSRRGRLSHDTGIGLVFAGMLALGVLIVSRSRSFATDITAILFGDVLAIRPADLVLLGCALVALTAISVALHRPFVALAFDVRTATTLGLRPDLAQLALVLLVAGAVVTSYQALGALLVVALLLAPASAARQWTHRLAPTMALGAVLGAVAVLAGLLLSWHAGTAGGASIAACSVALTGLSVAARSLTDRSSRARPAGRSTSARRPTPTPGGPPCTTP</sequence>
<comment type="similarity">
    <text evidence="2 6">Belongs to the ABC-3 integral membrane protein family.</text>
</comment>
<dbReference type="RefSeq" id="WP_092807157.1">
    <property type="nucleotide sequence ID" value="NZ_FMUH01000007.1"/>
</dbReference>
<keyword evidence="6" id="KW-0813">Transport</keyword>
<proteinExistence type="inferred from homology"/>
<keyword evidence="10" id="KW-1185">Reference proteome</keyword>
<dbReference type="STRING" id="1960309.SAMN03159343_3728"/>
<dbReference type="Proteomes" id="UP000198981">
    <property type="component" value="Unassembled WGS sequence"/>
</dbReference>
<feature type="transmembrane region" description="Helical" evidence="8">
    <location>
        <begin position="12"/>
        <end position="35"/>
    </location>
</feature>
<feature type="transmembrane region" description="Helical" evidence="8">
    <location>
        <begin position="92"/>
        <end position="109"/>
    </location>
</feature>
<keyword evidence="4 8" id="KW-1133">Transmembrane helix</keyword>
<dbReference type="NCBIfam" id="NF040871">
    <property type="entry name" value="AztB"/>
    <property type="match status" value="1"/>
</dbReference>
<dbReference type="Gene3D" id="1.10.3470.10">
    <property type="entry name" value="ABC transporter involved in vitamin B12 uptake, BtuC"/>
    <property type="match status" value="1"/>
</dbReference>